<keyword evidence="3" id="KW-1185">Reference proteome</keyword>
<reference evidence="3" key="2">
    <citation type="submission" date="2017-12" db="EMBL/GenBank/DDBJ databases">
        <title>Genome sequence of the Bar-tailed Godwit (Limosa lapponica baueri).</title>
        <authorList>
            <person name="Lima N.C.B."/>
            <person name="Parody-Merino A.M."/>
            <person name="Battley P.F."/>
            <person name="Fidler A.E."/>
            <person name="Prosdocimi F."/>
        </authorList>
    </citation>
    <scope>NUCLEOTIDE SEQUENCE [LARGE SCALE GENOMIC DNA]</scope>
</reference>
<accession>A0A2I0TMY9</accession>
<dbReference type="Proteomes" id="UP000233556">
    <property type="component" value="Unassembled WGS sequence"/>
</dbReference>
<organism evidence="2 3">
    <name type="scientific">Limosa lapponica baueri</name>
    <dbReference type="NCBI Taxonomy" id="1758121"/>
    <lineage>
        <taxon>Eukaryota</taxon>
        <taxon>Metazoa</taxon>
        <taxon>Chordata</taxon>
        <taxon>Craniata</taxon>
        <taxon>Vertebrata</taxon>
        <taxon>Euteleostomi</taxon>
        <taxon>Archelosauria</taxon>
        <taxon>Archosauria</taxon>
        <taxon>Dinosauria</taxon>
        <taxon>Saurischia</taxon>
        <taxon>Theropoda</taxon>
        <taxon>Coelurosauria</taxon>
        <taxon>Aves</taxon>
        <taxon>Neognathae</taxon>
        <taxon>Neoaves</taxon>
        <taxon>Charadriiformes</taxon>
        <taxon>Scolopacidae</taxon>
        <taxon>Limosa</taxon>
    </lineage>
</organism>
<reference evidence="3" key="1">
    <citation type="submission" date="2017-11" db="EMBL/GenBank/DDBJ databases">
        <authorList>
            <person name="Lima N.C."/>
            <person name="Parody-Merino A.M."/>
            <person name="Battley P.F."/>
            <person name="Fidler A.E."/>
            <person name="Prosdocimi F."/>
        </authorList>
    </citation>
    <scope>NUCLEOTIDE SEQUENCE [LARGE SCALE GENOMIC DNA]</scope>
</reference>
<protein>
    <recommendedName>
        <fullName evidence="4">Rna-directed dna polymerase from mobile element jockey-like</fullName>
    </recommendedName>
</protein>
<proteinExistence type="predicted"/>
<evidence type="ECO:0008006" key="4">
    <source>
        <dbReference type="Google" id="ProtNLM"/>
    </source>
</evidence>
<evidence type="ECO:0000256" key="1">
    <source>
        <dbReference type="SAM" id="MobiDB-lite"/>
    </source>
</evidence>
<feature type="region of interest" description="Disordered" evidence="1">
    <location>
        <begin position="109"/>
        <end position="128"/>
    </location>
</feature>
<dbReference type="OrthoDB" id="410381at2759"/>
<sequence length="128" mass="14734">MRSNQAKCRVLYLGQGNHRYQYRLRDEGIESSPAKKDLRVQVDEKLDMSRQCTLTAQKASCIQGCITSTMSSKLREMILPLYSSLVRPHLAYCIQLWSPQHRKDMDLLESSPLEEGHKRDQRTGAPLL</sequence>
<dbReference type="PANTHER" id="PTHR33332">
    <property type="entry name" value="REVERSE TRANSCRIPTASE DOMAIN-CONTAINING PROTEIN"/>
    <property type="match status" value="1"/>
</dbReference>
<dbReference type="PRINTS" id="PR01345">
    <property type="entry name" value="CERVTRCPTASE"/>
</dbReference>
<evidence type="ECO:0000313" key="3">
    <source>
        <dbReference type="Proteomes" id="UP000233556"/>
    </source>
</evidence>
<name>A0A2I0TMY9_LIMLA</name>
<dbReference type="AlphaFoldDB" id="A0A2I0TMY9"/>
<evidence type="ECO:0000313" key="2">
    <source>
        <dbReference type="EMBL" id="PKU35113.1"/>
    </source>
</evidence>
<gene>
    <name evidence="2" type="ORF">llap_14583</name>
</gene>
<dbReference type="EMBL" id="KZ508510">
    <property type="protein sequence ID" value="PKU35113.1"/>
    <property type="molecule type" value="Genomic_DNA"/>
</dbReference>